<reference evidence="1" key="1">
    <citation type="submission" date="2020-02" db="EMBL/GenBank/DDBJ databases">
        <authorList>
            <person name="Scholz U."/>
            <person name="Mascher M."/>
            <person name="Fiebig A."/>
        </authorList>
    </citation>
    <scope>NUCLEOTIDE SEQUENCE</scope>
</reference>
<sequence length="94" mass="10994">MNIVEFLSRKIDEELQLIYDQTCEMAMSYKFKKREILHCGHNLSGPWTILVKASKPRHYSGERDISKCKYLIGGKKVFVCSLFLAGHAKTWWQL</sequence>
<name>A0A7I8K1J9_SPIIN</name>
<evidence type="ECO:0000313" key="2">
    <source>
        <dbReference type="Proteomes" id="UP000663760"/>
    </source>
</evidence>
<dbReference type="Proteomes" id="UP000663760">
    <property type="component" value="Chromosome 2"/>
</dbReference>
<accession>A0A7I8K1J9</accession>
<gene>
    <name evidence="1" type="ORF">SI8410_02002250</name>
</gene>
<proteinExistence type="predicted"/>
<dbReference type="AlphaFoldDB" id="A0A7I8K1J9"/>
<protein>
    <submittedName>
        <fullName evidence="1">Uncharacterized protein</fullName>
    </submittedName>
</protein>
<organism evidence="1 2">
    <name type="scientific">Spirodela intermedia</name>
    <name type="common">Intermediate duckweed</name>
    <dbReference type="NCBI Taxonomy" id="51605"/>
    <lineage>
        <taxon>Eukaryota</taxon>
        <taxon>Viridiplantae</taxon>
        <taxon>Streptophyta</taxon>
        <taxon>Embryophyta</taxon>
        <taxon>Tracheophyta</taxon>
        <taxon>Spermatophyta</taxon>
        <taxon>Magnoliopsida</taxon>
        <taxon>Liliopsida</taxon>
        <taxon>Araceae</taxon>
        <taxon>Lemnoideae</taxon>
        <taxon>Spirodela</taxon>
    </lineage>
</organism>
<evidence type="ECO:0000313" key="1">
    <source>
        <dbReference type="EMBL" id="CAA7390830.1"/>
    </source>
</evidence>
<keyword evidence="2" id="KW-1185">Reference proteome</keyword>
<dbReference type="EMBL" id="LR746265">
    <property type="protein sequence ID" value="CAA7390830.1"/>
    <property type="molecule type" value="Genomic_DNA"/>
</dbReference>